<gene>
    <name evidence="1" type="ORF">HUO14_12125</name>
</gene>
<organism evidence="1 2">
    <name type="scientific">Parasphingorhabdus flavimaris</name>
    <dbReference type="NCBI Taxonomy" id="266812"/>
    <lineage>
        <taxon>Bacteria</taxon>
        <taxon>Pseudomonadati</taxon>
        <taxon>Pseudomonadota</taxon>
        <taxon>Alphaproteobacteria</taxon>
        <taxon>Sphingomonadales</taxon>
        <taxon>Sphingomonadaceae</taxon>
        <taxon>Parasphingorhabdus</taxon>
    </lineage>
</organism>
<reference evidence="1 2" key="1">
    <citation type="submission" date="2020-06" db="EMBL/GenBank/DDBJ databases">
        <authorList>
            <person name="Kim S.-J."/>
            <person name="Park S.-J."/>
        </authorList>
    </citation>
    <scope>NUCLEOTIDE SEQUENCE [LARGE SCALE GENOMIC DNA]</scope>
    <source>
        <strain evidence="1 2">SW-151</strain>
    </source>
</reference>
<accession>A0ABX2N4J0</accession>
<protein>
    <submittedName>
        <fullName evidence="1">Uncharacterized protein</fullName>
    </submittedName>
</protein>
<dbReference type="EMBL" id="JABWMH010000003">
    <property type="protein sequence ID" value="NVD28638.1"/>
    <property type="molecule type" value="Genomic_DNA"/>
</dbReference>
<proteinExistence type="predicted"/>
<dbReference type="RefSeq" id="WP_176280056.1">
    <property type="nucleotide sequence ID" value="NZ_JABWMH010000003.1"/>
</dbReference>
<name>A0ABX2N4J0_9SPHN</name>
<dbReference type="Proteomes" id="UP000652427">
    <property type="component" value="Unassembled WGS sequence"/>
</dbReference>
<sequence length="66" mass="7489">MAKLSEWELWAIASKFDADFGDEAAIHAAFKADAMLERNDREGYQAWLAIIDLIQRLDRDTPAAVH</sequence>
<evidence type="ECO:0000313" key="2">
    <source>
        <dbReference type="Proteomes" id="UP000652427"/>
    </source>
</evidence>
<comment type="caution">
    <text evidence="1">The sequence shown here is derived from an EMBL/GenBank/DDBJ whole genome shotgun (WGS) entry which is preliminary data.</text>
</comment>
<evidence type="ECO:0000313" key="1">
    <source>
        <dbReference type="EMBL" id="NVD28638.1"/>
    </source>
</evidence>
<keyword evidence="2" id="KW-1185">Reference proteome</keyword>